<dbReference type="InterPro" id="IPR008984">
    <property type="entry name" value="SMAD_FHA_dom_sf"/>
</dbReference>
<dbReference type="EMBL" id="QSEF01000026">
    <property type="protein sequence ID" value="RGZ44608.1"/>
    <property type="molecule type" value="Genomic_DNA"/>
</dbReference>
<evidence type="ECO:0008006" key="7">
    <source>
        <dbReference type="Google" id="ProtNLM"/>
    </source>
</evidence>
<name>A0A3R5ZL92_9BACT</name>
<feature type="domain" description="FHA" evidence="1">
    <location>
        <begin position="190"/>
        <end position="233"/>
    </location>
</feature>
<evidence type="ECO:0000259" key="1">
    <source>
        <dbReference type="Pfam" id="PF00498"/>
    </source>
</evidence>
<dbReference type="AlphaFoldDB" id="A0A3R5ZL92"/>
<evidence type="ECO:0000259" key="2">
    <source>
        <dbReference type="Pfam" id="PF13240"/>
    </source>
</evidence>
<dbReference type="Proteomes" id="UP000285173">
    <property type="component" value="Unassembled WGS sequence"/>
</dbReference>
<dbReference type="Proteomes" id="UP000283732">
    <property type="component" value="Unassembled WGS sequence"/>
</dbReference>
<dbReference type="SUPFAM" id="SSF49879">
    <property type="entry name" value="SMAD/FHA domain"/>
    <property type="match status" value="1"/>
</dbReference>
<evidence type="ECO:0000313" key="3">
    <source>
        <dbReference type="EMBL" id="RGZ44608.1"/>
    </source>
</evidence>
<dbReference type="Pfam" id="PF13240">
    <property type="entry name" value="Zn_Ribbon_1"/>
    <property type="match status" value="1"/>
</dbReference>
<comment type="caution">
    <text evidence="3">The sequence shown here is derived from an EMBL/GenBank/DDBJ whole genome shotgun (WGS) entry which is preliminary data.</text>
</comment>
<dbReference type="Gene3D" id="2.60.200.20">
    <property type="match status" value="1"/>
</dbReference>
<dbReference type="InterPro" id="IPR000253">
    <property type="entry name" value="FHA_dom"/>
</dbReference>
<evidence type="ECO:0000313" key="4">
    <source>
        <dbReference type="EMBL" id="RHH75073.1"/>
    </source>
</evidence>
<dbReference type="EMBL" id="QRKC01000009">
    <property type="protein sequence ID" value="RHH75073.1"/>
    <property type="molecule type" value="Genomic_DNA"/>
</dbReference>
<dbReference type="RefSeq" id="WP_122203534.1">
    <property type="nucleotide sequence ID" value="NZ_QRKC01000009.1"/>
</dbReference>
<feature type="domain" description="Zinc-ribbon" evidence="2">
    <location>
        <begin position="99"/>
        <end position="120"/>
    </location>
</feature>
<gene>
    <name evidence="4" type="ORF">DW191_16715</name>
    <name evidence="3" type="ORF">DW986_16195</name>
</gene>
<evidence type="ECO:0000313" key="6">
    <source>
        <dbReference type="Proteomes" id="UP000285173"/>
    </source>
</evidence>
<dbReference type="Pfam" id="PF00498">
    <property type="entry name" value="FHA"/>
    <property type="match status" value="1"/>
</dbReference>
<proteinExistence type="predicted"/>
<dbReference type="CDD" id="cd00060">
    <property type="entry name" value="FHA"/>
    <property type="match status" value="1"/>
</dbReference>
<evidence type="ECO:0000313" key="5">
    <source>
        <dbReference type="Proteomes" id="UP000283732"/>
    </source>
</evidence>
<organism evidence="3 6">
    <name type="scientific">Parabacteroides merdae</name>
    <dbReference type="NCBI Taxonomy" id="46503"/>
    <lineage>
        <taxon>Bacteria</taxon>
        <taxon>Pseudomonadati</taxon>
        <taxon>Bacteroidota</taxon>
        <taxon>Bacteroidia</taxon>
        <taxon>Bacteroidales</taxon>
        <taxon>Tannerellaceae</taxon>
        <taxon>Parabacteroides</taxon>
    </lineage>
</organism>
<reference evidence="5 6" key="1">
    <citation type="submission" date="2018-08" db="EMBL/GenBank/DDBJ databases">
        <title>A genome reference for cultivated species of the human gut microbiota.</title>
        <authorList>
            <person name="Zou Y."/>
            <person name="Xue W."/>
            <person name="Luo G."/>
        </authorList>
    </citation>
    <scope>NUCLEOTIDE SEQUENCE [LARGE SCALE GENOMIC DNA]</scope>
    <source>
        <strain evidence="4 5">AM16-50</strain>
        <strain evidence="3 6">AM50-15</strain>
    </source>
</reference>
<protein>
    <recommendedName>
        <fullName evidence="7">Zinc ribbon domain-containing protein</fullName>
    </recommendedName>
</protein>
<accession>A0A3R5ZL92</accession>
<sequence length="241" mass="27131">MRCTNCGWENSGDRSNCEKCNSPLSNYAMCEHAVTDVYARRTVNENIGINVGRPTVCEQGDSESCPQCGYPLLPGMSECPNCNCARQAPAGVVFDSLNCPKCNHENREDAFFCSHCGYELQKKEPVKQSRSSYGRKTITPWEMQAPVCTCRLSMIPNANEEAVASPLVFSGEEIILNRDNTDEGNMTITSKEQAALTYENKKWYLQDRSEQKTTFVYTTEKIELKPGDIIVLGNRRFEFDE</sequence>
<dbReference type="InterPro" id="IPR026870">
    <property type="entry name" value="Zinc_ribbon_dom"/>
</dbReference>